<dbReference type="InterPro" id="IPR057596">
    <property type="entry name" value="RDRP_core"/>
</dbReference>
<sequence length="318" mass="36815">MPADGFTKLLPRQKHENFIRQLGLKDIYHLIVKNSPHPVPLADSQHSELGMKDDKAKTLALYLSKAVDYAKSGKEVNLVRDVLSNPKFAVSAKPDFLRPLTHKAFLGRQGEYHESQGLLGRLYRQIGAVQYDAPRAMENASIHTKLNPLFSEFRNFKHPQFGSETRGSLYQAYITTQRVHPDDEVDLFLRKAQDNFPNPFVLSLVRGILEIMSSRDVLRKIPGEEKHVCLHDPDGAKAFFRNCLFYIWTFAGEQCDGRHSRDGEEWHGHSYAWLCLYALYCEKLPFEIWTEEQYRAAVRDDSDFVKAIEQRMRKLVYR</sequence>
<keyword evidence="1" id="KW-0696">RNA-directed RNA polymerase</keyword>
<comment type="catalytic activity">
    <reaction evidence="1">
        <text>RNA(n) + a ribonucleoside 5'-triphosphate = RNA(n+1) + diphosphate</text>
        <dbReference type="Rhea" id="RHEA:21248"/>
        <dbReference type="Rhea" id="RHEA-COMP:14527"/>
        <dbReference type="Rhea" id="RHEA-COMP:17342"/>
        <dbReference type="ChEBI" id="CHEBI:33019"/>
        <dbReference type="ChEBI" id="CHEBI:61557"/>
        <dbReference type="ChEBI" id="CHEBI:140395"/>
        <dbReference type="EC" id="2.7.7.48"/>
    </reaction>
</comment>
<keyword evidence="1" id="KW-0808">Transferase</keyword>
<keyword evidence="1" id="KW-0548">Nucleotidyltransferase</keyword>
<dbReference type="Proteomes" id="UP000799424">
    <property type="component" value="Unassembled WGS sequence"/>
</dbReference>
<comment type="similarity">
    <text evidence="1">Belongs to the RdRP family.</text>
</comment>
<keyword evidence="4" id="KW-1185">Reference proteome</keyword>
<dbReference type="GO" id="GO:0003723">
    <property type="term" value="F:RNA binding"/>
    <property type="evidence" value="ECO:0007669"/>
    <property type="project" value="UniProtKB-KW"/>
</dbReference>
<dbReference type="EC" id="2.7.7.48" evidence="1"/>
<gene>
    <name evidence="3" type="ORF">CC86DRAFT_410313</name>
</gene>
<reference evidence="3" key="1">
    <citation type="journal article" date="2020" name="Stud. Mycol.">
        <title>101 Dothideomycetes genomes: a test case for predicting lifestyles and emergence of pathogens.</title>
        <authorList>
            <person name="Haridas S."/>
            <person name="Albert R."/>
            <person name="Binder M."/>
            <person name="Bloem J."/>
            <person name="Labutti K."/>
            <person name="Salamov A."/>
            <person name="Andreopoulos B."/>
            <person name="Baker S."/>
            <person name="Barry K."/>
            <person name="Bills G."/>
            <person name="Bluhm B."/>
            <person name="Cannon C."/>
            <person name="Castanera R."/>
            <person name="Culley D."/>
            <person name="Daum C."/>
            <person name="Ezra D."/>
            <person name="Gonzalez J."/>
            <person name="Henrissat B."/>
            <person name="Kuo A."/>
            <person name="Liang C."/>
            <person name="Lipzen A."/>
            <person name="Lutzoni F."/>
            <person name="Magnuson J."/>
            <person name="Mondo S."/>
            <person name="Nolan M."/>
            <person name="Ohm R."/>
            <person name="Pangilinan J."/>
            <person name="Park H.-J."/>
            <person name="Ramirez L."/>
            <person name="Alfaro M."/>
            <person name="Sun H."/>
            <person name="Tritt A."/>
            <person name="Yoshinaga Y."/>
            <person name="Zwiers L.-H."/>
            <person name="Turgeon B."/>
            <person name="Goodwin S."/>
            <person name="Spatafora J."/>
            <person name="Crous P."/>
            <person name="Grigoriev I."/>
        </authorList>
    </citation>
    <scope>NUCLEOTIDE SEQUENCE</scope>
    <source>
        <strain evidence="3">CBS 113818</strain>
    </source>
</reference>
<evidence type="ECO:0000256" key="1">
    <source>
        <dbReference type="RuleBase" id="RU363098"/>
    </source>
</evidence>
<proteinExistence type="inferred from homology"/>
<evidence type="ECO:0000313" key="3">
    <source>
        <dbReference type="EMBL" id="KAF2821910.1"/>
    </source>
</evidence>
<protein>
    <recommendedName>
        <fullName evidence="1">RNA-dependent RNA polymerase</fullName>
        <ecNumber evidence="1">2.7.7.48</ecNumber>
    </recommendedName>
</protein>
<dbReference type="Pfam" id="PF05183">
    <property type="entry name" value="RdRP"/>
    <property type="match status" value="1"/>
</dbReference>
<dbReference type="EMBL" id="MU006235">
    <property type="protein sequence ID" value="KAF2821910.1"/>
    <property type="molecule type" value="Genomic_DNA"/>
</dbReference>
<organism evidence="3 4">
    <name type="scientific">Ophiobolus disseminans</name>
    <dbReference type="NCBI Taxonomy" id="1469910"/>
    <lineage>
        <taxon>Eukaryota</taxon>
        <taxon>Fungi</taxon>
        <taxon>Dikarya</taxon>
        <taxon>Ascomycota</taxon>
        <taxon>Pezizomycotina</taxon>
        <taxon>Dothideomycetes</taxon>
        <taxon>Pleosporomycetidae</taxon>
        <taxon>Pleosporales</taxon>
        <taxon>Pleosporineae</taxon>
        <taxon>Phaeosphaeriaceae</taxon>
        <taxon>Ophiobolus</taxon>
    </lineage>
</organism>
<evidence type="ECO:0000259" key="2">
    <source>
        <dbReference type="Pfam" id="PF05183"/>
    </source>
</evidence>
<dbReference type="AlphaFoldDB" id="A0A6A6ZLH1"/>
<evidence type="ECO:0000313" key="4">
    <source>
        <dbReference type="Proteomes" id="UP000799424"/>
    </source>
</evidence>
<feature type="domain" description="RDRP core" evidence="2">
    <location>
        <begin position="45"/>
        <end position="126"/>
    </location>
</feature>
<accession>A0A6A6ZLH1</accession>
<dbReference type="GO" id="GO:0003968">
    <property type="term" value="F:RNA-directed RNA polymerase activity"/>
    <property type="evidence" value="ECO:0007669"/>
    <property type="project" value="UniProtKB-KW"/>
</dbReference>
<keyword evidence="1" id="KW-0694">RNA-binding</keyword>
<dbReference type="OrthoDB" id="3943081at2759"/>
<name>A0A6A6ZLH1_9PLEO</name>